<dbReference type="InterPro" id="IPR041492">
    <property type="entry name" value="HAD_2"/>
</dbReference>
<dbReference type="Gene3D" id="1.10.150.240">
    <property type="entry name" value="Putative phosphatase, domain 2"/>
    <property type="match status" value="1"/>
</dbReference>
<dbReference type="GO" id="GO:0016787">
    <property type="term" value="F:hydrolase activity"/>
    <property type="evidence" value="ECO:0007669"/>
    <property type="project" value="UniProtKB-KW"/>
</dbReference>
<keyword evidence="4" id="KW-1185">Reference proteome</keyword>
<keyword evidence="2" id="KW-0460">Magnesium</keyword>
<protein>
    <submittedName>
        <fullName evidence="3">HAD-IA family hydrolase</fullName>
    </submittedName>
</protein>
<dbReference type="Pfam" id="PF13419">
    <property type="entry name" value="HAD_2"/>
    <property type="match status" value="1"/>
</dbReference>
<dbReference type="PANTHER" id="PTHR43434:SF13">
    <property type="entry name" value="PHOSPHOGLYCOLATE PHOSPHATASE"/>
    <property type="match status" value="1"/>
</dbReference>
<dbReference type="EMBL" id="JARMAB010000038">
    <property type="protein sequence ID" value="MED1205580.1"/>
    <property type="molecule type" value="Genomic_DNA"/>
</dbReference>
<dbReference type="Proteomes" id="UP001341444">
    <property type="component" value="Unassembled WGS sequence"/>
</dbReference>
<dbReference type="SUPFAM" id="SSF56784">
    <property type="entry name" value="HAD-like"/>
    <property type="match status" value="1"/>
</dbReference>
<evidence type="ECO:0000256" key="2">
    <source>
        <dbReference type="ARBA" id="ARBA00022842"/>
    </source>
</evidence>
<accession>A0ABU6MM33</accession>
<dbReference type="SFLD" id="SFLDS00003">
    <property type="entry name" value="Haloacid_Dehalogenase"/>
    <property type="match status" value="1"/>
</dbReference>
<evidence type="ECO:0000313" key="4">
    <source>
        <dbReference type="Proteomes" id="UP001341444"/>
    </source>
</evidence>
<proteinExistence type="predicted"/>
<name>A0ABU6MM33_9BACI</name>
<dbReference type="InterPro" id="IPR050155">
    <property type="entry name" value="HAD-like_hydrolase_sf"/>
</dbReference>
<reference evidence="3 4" key="1">
    <citation type="submission" date="2023-03" db="EMBL/GenBank/DDBJ databases">
        <title>Bacillus Genome Sequencing.</title>
        <authorList>
            <person name="Dunlap C."/>
        </authorList>
    </citation>
    <scope>NUCLEOTIDE SEQUENCE [LARGE SCALE GENOMIC DNA]</scope>
    <source>
        <strain evidence="3 4">B-23453</strain>
    </source>
</reference>
<dbReference type="InterPro" id="IPR006439">
    <property type="entry name" value="HAD-SF_hydro_IA"/>
</dbReference>
<dbReference type="InterPro" id="IPR023214">
    <property type="entry name" value="HAD_sf"/>
</dbReference>
<evidence type="ECO:0000256" key="1">
    <source>
        <dbReference type="ARBA" id="ARBA00022801"/>
    </source>
</evidence>
<dbReference type="PANTHER" id="PTHR43434">
    <property type="entry name" value="PHOSPHOGLYCOLATE PHOSPHATASE"/>
    <property type="match status" value="1"/>
</dbReference>
<keyword evidence="1 3" id="KW-0378">Hydrolase</keyword>
<sequence length="211" mass="24225">MFKTVIFDFDGTLVYSRSLAIQLFNDFADKYGYKKIRDDEVQYLSTLSIPNRLKALKCPMYKLPMLLIDMKKKYKRDVVTLGCVDGIREVLRDLKKHGLTIGILSSNYEENIKSFLDSNKIDNFDFVYTASNIFGKDKAILRLMKEKGITPSEMLYIGDELRDIEACNKIHVPCAAVTWGFEAEELLISANPQYIIHEPVQICNIIKECST</sequence>
<evidence type="ECO:0000313" key="3">
    <source>
        <dbReference type="EMBL" id="MED1205580.1"/>
    </source>
</evidence>
<comment type="caution">
    <text evidence="3">The sequence shown here is derived from an EMBL/GenBank/DDBJ whole genome shotgun (WGS) entry which is preliminary data.</text>
</comment>
<dbReference type="RefSeq" id="WP_066270909.1">
    <property type="nucleotide sequence ID" value="NZ_JARMAB010000038.1"/>
</dbReference>
<dbReference type="NCBIfam" id="TIGR01549">
    <property type="entry name" value="HAD-SF-IA-v1"/>
    <property type="match status" value="1"/>
</dbReference>
<dbReference type="InterPro" id="IPR023198">
    <property type="entry name" value="PGP-like_dom2"/>
</dbReference>
<dbReference type="InterPro" id="IPR036412">
    <property type="entry name" value="HAD-like_sf"/>
</dbReference>
<dbReference type="SFLD" id="SFLDG01129">
    <property type="entry name" value="C1.5:_HAD__Beta-PGM__Phosphata"/>
    <property type="match status" value="1"/>
</dbReference>
<dbReference type="Gene3D" id="3.40.50.1000">
    <property type="entry name" value="HAD superfamily/HAD-like"/>
    <property type="match status" value="1"/>
</dbReference>
<gene>
    <name evidence="3" type="ORF">P4T90_21330</name>
</gene>
<organism evidence="3 4">
    <name type="scientific">Heyndrickxia acidicola</name>
    <dbReference type="NCBI Taxonomy" id="209389"/>
    <lineage>
        <taxon>Bacteria</taxon>
        <taxon>Bacillati</taxon>
        <taxon>Bacillota</taxon>
        <taxon>Bacilli</taxon>
        <taxon>Bacillales</taxon>
        <taxon>Bacillaceae</taxon>
        <taxon>Heyndrickxia</taxon>
    </lineage>
</organism>